<name>A0A6A6SY70_9PLEO</name>
<feature type="compositionally biased region" description="Polar residues" evidence="1">
    <location>
        <begin position="860"/>
        <end position="876"/>
    </location>
</feature>
<feature type="region of interest" description="Disordered" evidence="1">
    <location>
        <begin position="940"/>
        <end position="1000"/>
    </location>
</feature>
<proteinExistence type="predicted"/>
<feature type="region of interest" description="Disordered" evidence="1">
    <location>
        <begin position="673"/>
        <end position="759"/>
    </location>
</feature>
<feature type="compositionally biased region" description="Basic and acidic residues" evidence="1">
    <location>
        <begin position="1"/>
        <end position="16"/>
    </location>
</feature>
<dbReference type="Proteomes" id="UP000799324">
    <property type="component" value="Unassembled WGS sequence"/>
</dbReference>
<dbReference type="AlphaFoldDB" id="A0A6A6SY70"/>
<feature type="compositionally biased region" description="Polar residues" evidence="1">
    <location>
        <begin position="17"/>
        <end position="31"/>
    </location>
</feature>
<dbReference type="PANTHER" id="PTHR42749">
    <property type="entry name" value="CELL SHAPE-DETERMINING PROTEIN MREB"/>
    <property type="match status" value="1"/>
</dbReference>
<dbReference type="PANTHER" id="PTHR42749:SF1">
    <property type="entry name" value="CELL SHAPE-DETERMINING PROTEIN MREB"/>
    <property type="match status" value="1"/>
</dbReference>
<dbReference type="EMBL" id="MU004396">
    <property type="protein sequence ID" value="KAF2652665.1"/>
    <property type="molecule type" value="Genomic_DNA"/>
</dbReference>
<sequence>MGADSRKFDLGNRVDDSQVQTRTRDASSSLPTSQRKPFFIIAVDVGMTNTSALYVAIEHGKNSSGYDHRDLQPIMNWPHEPWGGRAQVPTVIFYTPGSDNHEGSEKPTPNIKIGFAALHAEKSCRFKVNRQGSDLVCGRNFKLLLDPREVTSDLTGEDAERRELDRTIARAEELSYITNGLDMLEDFITGVLQHTRACLEKERTDFDASDSSCIRVAVALPCGWIGGVAQKYTCVIEKSMIRAGFGNEQSVPGIYLKNESEASAERALCKLSSDDVVWRSYSRCICWRTGAERPCENIVSSHTTGNQSKFRGYGSKLANAETCGAGTTECRTNLGHNCPSEHIQKVFDQAIKAHIDFLESLIRRLKHEDRKRLRVLTVTGGFFDAHFIFREVQKVVAEYNQASGLDIKLVCPKECYGSPVASGLALLACYQEARLQKAMFNLGVIHMVPLENARYHEYLRHWRKKNSGIEKHRGADGRVSLCDLVKYFLWKGKEYPCDSFVRFDIVHDFPISDAQKEVEYTLISNCDDEVKDLYPFDCIQNKGAKEVYRIVFPVDDLMQGLEVQGRGERRYQTLKAEIHVKLREWTLDIHLKVVHNSRFCHAKTFNVAPIFQEKAPIAVRTAEQVTVIGPVLHPRRRETIVSDASSLPSLHDEDLSPETDRTMTEMLEAHGTSLLNPTSDNLSPTFDGFPQRRESRSEPAFPSTEATDDTPRAERRYNLGPGAGVEGRITPETPQYPSKRQRVEGSKGHPRAGGIEPNTTIEHRKTHPQTQSTMLNHGSSEDTIPSSLGIQAHGLAVTDPANATPLFLDRNATGGMLSRSEHATPSAIRSMHLSGSSRLLSSPGSHRQISQSRHHLAQSPFESNSGDRSSRQTTPRDMSRGPHGPLTREEKTHLERIGACFYCRQRTNPPHQARDCPRKIQYEHARSNARKNNYLDRYYPSEGPRTNHIGERLSQLSVQPERESVGSFPVTPTSLPTAGRKRAPRPPTRSDESEDDLYSG</sequence>
<feature type="compositionally biased region" description="Low complexity" evidence="1">
    <location>
        <begin position="829"/>
        <end position="847"/>
    </location>
</feature>
<evidence type="ECO:0000313" key="2">
    <source>
        <dbReference type="EMBL" id="KAF2652665.1"/>
    </source>
</evidence>
<organism evidence="2 3">
    <name type="scientific">Lophiostoma macrostomum CBS 122681</name>
    <dbReference type="NCBI Taxonomy" id="1314788"/>
    <lineage>
        <taxon>Eukaryota</taxon>
        <taxon>Fungi</taxon>
        <taxon>Dikarya</taxon>
        <taxon>Ascomycota</taxon>
        <taxon>Pezizomycotina</taxon>
        <taxon>Dothideomycetes</taxon>
        <taxon>Pleosporomycetidae</taxon>
        <taxon>Pleosporales</taxon>
        <taxon>Lophiostomataceae</taxon>
        <taxon>Lophiostoma</taxon>
    </lineage>
</organism>
<protein>
    <recommendedName>
        <fullName evidence="4">Actin-like ATPase domain-containing protein</fullName>
    </recommendedName>
</protein>
<evidence type="ECO:0008006" key="4">
    <source>
        <dbReference type="Google" id="ProtNLM"/>
    </source>
</evidence>
<keyword evidence="3" id="KW-1185">Reference proteome</keyword>
<reference evidence="2" key="1">
    <citation type="journal article" date="2020" name="Stud. Mycol.">
        <title>101 Dothideomycetes genomes: a test case for predicting lifestyles and emergence of pathogens.</title>
        <authorList>
            <person name="Haridas S."/>
            <person name="Albert R."/>
            <person name="Binder M."/>
            <person name="Bloem J."/>
            <person name="Labutti K."/>
            <person name="Salamov A."/>
            <person name="Andreopoulos B."/>
            <person name="Baker S."/>
            <person name="Barry K."/>
            <person name="Bills G."/>
            <person name="Bluhm B."/>
            <person name="Cannon C."/>
            <person name="Castanera R."/>
            <person name="Culley D."/>
            <person name="Daum C."/>
            <person name="Ezra D."/>
            <person name="Gonzalez J."/>
            <person name="Henrissat B."/>
            <person name="Kuo A."/>
            <person name="Liang C."/>
            <person name="Lipzen A."/>
            <person name="Lutzoni F."/>
            <person name="Magnuson J."/>
            <person name="Mondo S."/>
            <person name="Nolan M."/>
            <person name="Ohm R."/>
            <person name="Pangilinan J."/>
            <person name="Park H.-J."/>
            <person name="Ramirez L."/>
            <person name="Alfaro M."/>
            <person name="Sun H."/>
            <person name="Tritt A."/>
            <person name="Yoshinaga Y."/>
            <person name="Zwiers L.-H."/>
            <person name="Turgeon B."/>
            <person name="Goodwin S."/>
            <person name="Spatafora J."/>
            <person name="Crous P."/>
            <person name="Grigoriev I."/>
        </authorList>
    </citation>
    <scope>NUCLEOTIDE SEQUENCE</scope>
    <source>
        <strain evidence="2">CBS 122681</strain>
    </source>
</reference>
<gene>
    <name evidence="2" type="ORF">K491DRAFT_681149</name>
</gene>
<feature type="compositionally biased region" description="Polar residues" evidence="1">
    <location>
        <begin position="673"/>
        <end position="684"/>
    </location>
</feature>
<feature type="region of interest" description="Disordered" evidence="1">
    <location>
        <begin position="1"/>
        <end position="31"/>
    </location>
</feature>
<evidence type="ECO:0000256" key="1">
    <source>
        <dbReference type="SAM" id="MobiDB-lite"/>
    </source>
</evidence>
<accession>A0A6A6SY70</accession>
<evidence type="ECO:0000313" key="3">
    <source>
        <dbReference type="Proteomes" id="UP000799324"/>
    </source>
</evidence>
<feature type="region of interest" description="Disordered" evidence="1">
    <location>
        <begin position="817"/>
        <end position="892"/>
    </location>
</feature>